<feature type="region of interest" description="Disordered" evidence="2">
    <location>
        <begin position="565"/>
        <end position="603"/>
    </location>
</feature>
<feature type="compositionally biased region" description="Polar residues" evidence="2">
    <location>
        <begin position="207"/>
        <end position="219"/>
    </location>
</feature>
<dbReference type="InterPro" id="IPR040118">
    <property type="entry name" value="C144A/B/C"/>
</dbReference>
<feature type="domain" description="DUF3496" evidence="3">
    <location>
        <begin position="1170"/>
        <end position="1281"/>
    </location>
</feature>
<sequence length="1351" mass="153414">MKKVKKIFRLGKTRKEQQQSLARSRIIDSVPALCTSSLDGGHDSYKMRRTDQGQMHQAAAEGNLRELRHLLKTHDLNEQDKVGSLQHLVEYSMQEGKAEDSSDDQIVLSVLSSPDRAGDTDVPLGAPVTDKEENEHTGSPGRATPMLKWSNDHSLLSSGHLKSQPVPSMAGSIHTMPDTPDGAGRTELLPSQGGSIGGAIHMAGISSPETCINEHSSGGTLRDSGRMGNDDWLSSEEEELDLNPKNPQKPCVTQLRNISQLLKKYFSEHENNQSLEENIDAGLQKSICPTKQEEYNSDYSSMDNKEAEFDEEGKKEEEQEKGGGNEEEGKEEEGDFSEEWGDEDKEESKGKVEHGEEEYIEKVGKRDTFTDNKCERGNDLSSSDKEACNASDEETQRARDMHMSFIARQHECSNENAVFNKVNDELSHDSFEKENSYKHGHQFQNTNGFQDTKNNNRIPHENQKGFHRNIISSVDTFEMTTLAGVALPSVVNSHDNKDMNSDWSDDSIENDYSQQSNTAWEIYKIIQQNSESPVDYQNAKEEQCMDTKELGEAIYEQLVFKNENNQEDAKLVPPEINEDSPEEAEKENPEDKKEEDGKNPDIVNINLISYESTQNQISTQDGGVIKDTLVLGMDEEEEKNKESPWTPEKREQNPPAQHSKMEDKMEHVLAEESQVTNPISSSGRERFLPIPQKGAVFSFYSRTNPTTSVTDKRKSKKKFEISTKRVHEQVNHQLQDDSSLGEAFPEEESVNCVRKRENKRQTSAGRVSQQITEKLHQLQEDSSLNETSSEEAKFSLKREEEKRVCAETLYEKAQKQLRRKEQQYCELMVEKQQLEFVLRSMKMELKIYQKQLQGSEEQHLQSERHIYNLRNAMDAKEQEASVISHQLQELLVKLSEAKSTIKQLEGHIQRLEIENGRLGATTNQQTNKIAALQNDLQESVSIHNQLEEVIAGLQTEIIRLKDQLNQQSQKQTALSVNAQDSHMWEEELKSQSKLRVHLSELNREKGELTTQFEKERKKVKKLVEFKRSIEMRLDQEMKRNIELQKKYNGIKALLKTTTKKLKEYESGASTSQTRFRGDRMDKHSKNGVEIGELRKKKSSVCPLPLEEDTSKQDNVIDLCQMQQYKKNIEEQAKQEVRQKLQEVNLFLQTQASSQEALEQIRSANNASLINQLESIVRGLEPELSKLKNQLQECVLQNESTPTELTKYKDLYLEELKRRKSLGSKLVWSNERLAEAKAKLFHERYKSKSLLASSFLSGSLSASPTLETGQLGKLGNNRASDRLCTPAGFRNPMGSPPLASKSRVEACLAEMQIELEKCIDKELDQANAELHARSGRVSPIGSFNGSSKNINM</sequence>
<feature type="region of interest" description="Disordered" evidence="2">
    <location>
        <begin position="112"/>
        <end position="231"/>
    </location>
</feature>
<organism evidence="4 5">
    <name type="scientific">Phrynocephalus forsythii</name>
    <dbReference type="NCBI Taxonomy" id="171643"/>
    <lineage>
        <taxon>Eukaryota</taxon>
        <taxon>Metazoa</taxon>
        <taxon>Chordata</taxon>
        <taxon>Craniata</taxon>
        <taxon>Vertebrata</taxon>
        <taxon>Euteleostomi</taxon>
        <taxon>Lepidosauria</taxon>
        <taxon>Squamata</taxon>
        <taxon>Bifurcata</taxon>
        <taxon>Unidentata</taxon>
        <taxon>Episquamata</taxon>
        <taxon>Toxicofera</taxon>
        <taxon>Iguania</taxon>
        <taxon>Acrodonta</taxon>
        <taxon>Agamidae</taxon>
        <taxon>Agaminae</taxon>
        <taxon>Phrynocephalus</taxon>
    </lineage>
</organism>
<evidence type="ECO:0000256" key="1">
    <source>
        <dbReference type="SAM" id="Coils"/>
    </source>
</evidence>
<reference evidence="4" key="1">
    <citation type="journal article" date="2023" name="DNA Res.">
        <title>Chromosome-level genome assembly of Phrynocephalus forsythii using third-generation DNA sequencing and Hi-C analysis.</title>
        <authorList>
            <person name="Qi Y."/>
            <person name="Zhao W."/>
            <person name="Zhao Y."/>
            <person name="Niu C."/>
            <person name="Cao S."/>
            <person name="Zhang Y."/>
        </authorList>
    </citation>
    <scope>NUCLEOTIDE SEQUENCE</scope>
    <source>
        <tissue evidence="4">Muscle</tissue>
    </source>
</reference>
<keyword evidence="1" id="KW-0175">Coiled coil</keyword>
<dbReference type="Pfam" id="PF12001">
    <property type="entry name" value="DUF3496"/>
    <property type="match status" value="1"/>
</dbReference>
<dbReference type="Proteomes" id="UP001142489">
    <property type="component" value="Unassembled WGS sequence"/>
</dbReference>
<dbReference type="EMBL" id="JAPFRF010000006">
    <property type="protein sequence ID" value="KAJ7329693.1"/>
    <property type="molecule type" value="Genomic_DNA"/>
</dbReference>
<feature type="compositionally biased region" description="Basic and acidic residues" evidence="2">
    <location>
        <begin position="360"/>
        <end position="387"/>
    </location>
</feature>
<evidence type="ECO:0000313" key="5">
    <source>
        <dbReference type="Proteomes" id="UP001142489"/>
    </source>
</evidence>
<dbReference type="InterPro" id="IPR021885">
    <property type="entry name" value="DUF3496"/>
</dbReference>
<feature type="compositionally biased region" description="Acidic residues" evidence="2">
    <location>
        <begin position="325"/>
        <end position="345"/>
    </location>
</feature>
<feature type="coiled-coil region" evidence="1">
    <location>
        <begin position="887"/>
        <end position="970"/>
    </location>
</feature>
<evidence type="ECO:0000313" key="4">
    <source>
        <dbReference type="EMBL" id="KAJ7329693.1"/>
    </source>
</evidence>
<feature type="compositionally biased region" description="Basic and acidic residues" evidence="2">
    <location>
        <begin position="638"/>
        <end position="652"/>
    </location>
</feature>
<accession>A0A9Q0XUR6</accession>
<comment type="caution">
    <text evidence="4">The sequence shown here is derived from an EMBL/GenBank/DDBJ whole genome shotgun (WGS) entry which is preliminary data.</text>
</comment>
<dbReference type="PANTHER" id="PTHR22245">
    <property type="entry name" value="COILED-COIL DOMAIN-CONTAINING PROTEIN 144A-RELATED"/>
    <property type="match status" value="1"/>
</dbReference>
<feature type="compositionally biased region" description="Basic and acidic residues" evidence="2">
    <location>
        <begin position="303"/>
        <end position="324"/>
    </location>
</feature>
<dbReference type="OrthoDB" id="366390at2759"/>
<feature type="region of interest" description="Disordered" evidence="2">
    <location>
        <begin position="731"/>
        <end position="769"/>
    </location>
</feature>
<evidence type="ECO:0000259" key="3">
    <source>
        <dbReference type="Pfam" id="PF12001"/>
    </source>
</evidence>
<feature type="compositionally biased region" description="Basic and acidic residues" evidence="2">
    <location>
        <begin position="586"/>
        <end position="599"/>
    </location>
</feature>
<feature type="coiled-coil region" evidence="1">
    <location>
        <begin position="796"/>
        <end position="858"/>
    </location>
</feature>
<evidence type="ECO:0000256" key="2">
    <source>
        <dbReference type="SAM" id="MobiDB-lite"/>
    </source>
</evidence>
<dbReference type="PANTHER" id="PTHR22245:SF3">
    <property type="entry name" value="COILED-COIL DOMAIN-CONTAINING PROTEIN 144A-RELATED"/>
    <property type="match status" value="1"/>
</dbReference>
<name>A0A9Q0XUR6_9SAUR</name>
<feature type="coiled-coil region" evidence="1">
    <location>
        <begin position="998"/>
        <end position="1046"/>
    </location>
</feature>
<protein>
    <recommendedName>
        <fullName evidence="3">DUF3496 domain-containing protein</fullName>
    </recommendedName>
</protein>
<feature type="region of interest" description="Disordered" evidence="2">
    <location>
        <begin position="293"/>
        <end position="394"/>
    </location>
</feature>
<keyword evidence="5" id="KW-1185">Reference proteome</keyword>
<feature type="region of interest" description="Disordered" evidence="2">
    <location>
        <begin position="633"/>
        <end position="665"/>
    </location>
</feature>
<feature type="region of interest" description="Disordered" evidence="2">
    <location>
        <begin position="1064"/>
        <end position="1083"/>
    </location>
</feature>
<feature type="compositionally biased region" description="Acidic residues" evidence="2">
    <location>
        <begin position="576"/>
        <end position="585"/>
    </location>
</feature>
<feature type="compositionally biased region" description="Polar residues" evidence="2">
    <location>
        <begin position="152"/>
        <end position="161"/>
    </location>
</feature>
<gene>
    <name evidence="4" type="ORF">JRQ81_015867</name>
</gene>
<proteinExistence type="predicted"/>